<dbReference type="EMBL" id="QMFB01000005">
    <property type="protein sequence ID" value="RAV21396.1"/>
    <property type="molecule type" value="Genomic_DNA"/>
</dbReference>
<dbReference type="Pfam" id="PF13376">
    <property type="entry name" value="OmdA"/>
    <property type="match status" value="1"/>
</dbReference>
<gene>
    <name evidence="1" type="ORF">DQG23_11840</name>
</gene>
<dbReference type="OrthoDB" id="9796999at2"/>
<accession>A0A329MQ33</accession>
<dbReference type="Proteomes" id="UP000250369">
    <property type="component" value="Unassembled WGS sequence"/>
</dbReference>
<evidence type="ECO:0000313" key="2">
    <source>
        <dbReference type="Proteomes" id="UP000250369"/>
    </source>
</evidence>
<dbReference type="AlphaFoldDB" id="A0A329MQ33"/>
<protein>
    <submittedName>
        <fullName evidence="1">Bacteriocin-protection protein</fullName>
    </submittedName>
</protein>
<keyword evidence="2" id="KW-1185">Reference proteome</keyword>
<evidence type="ECO:0000313" key="1">
    <source>
        <dbReference type="EMBL" id="RAV21396.1"/>
    </source>
</evidence>
<sequence length="193" mass="22423">MQPAFFAVPSDFHKWLEEQHDKSKELWVGYYKVGSGKPSITWPESVDEALCFGWIDGLRKGIDGDSYMIRFTPRKSGSIWSDVNTNRVAELTALGRMQPAGLQAFEKRKSERAGVYSHEQKEEAKLSERQEELFRANRKAWDFFQSQPASYRKTAIWLIVSAKREETKQKRLDELIAESEKGNRIKQLTRFSK</sequence>
<comment type="caution">
    <text evidence="1">The sequence shown here is derived from an EMBL/GenBank/DDBJ whole genome shotgun (WGS) entry which is preliminary data.</text>
</comment>
<organism evidence="1 2">
    <name type="scientific">Paenibacillus contaminans</name>
    <dbReference type="NCBI Taxonomy" id="450362"/>
    <lineage>
        <taxon>Bacteria</taxon>
        <taxon>Bacillati</taxon>
        <taxon>Bacillota</taxon>
        <taxon>Bacilli</taxon>
        <taxon>Bacillales</taxon>
        <taxon>Paenibacillaceae</taxon>
        <taxon>Paenibacillus</taxon>
    </lineage>
</organism>
<name>A0A329MQ33_9BACL</name>
<proteinExistence type="predicted"/>
<reference evidence="1 2" key="1">
    <citation type="journal article" date="2009" name="Int. J. Syst. Evol. Microbiol.">
        <title>Paenibacillus contaminans sp. nov., isolated from a contaminated laboratory plate.</title>
        <authorList>
            <person name="Chou J.H."/>
            <person name="Lee J.H."/>
            <person name="Lin M.C."/>
            <person name="Chang P.S."/>
            <person name="Arun A.B."/>
            <person name="Young C.C."/>
            <person name="Chen W.M."/>
        </authorList>
    </citation>
    <scope>NUCLEOTIDE SEQUENCE [LARGE SCALE GENOMIC DNA]</scope>
    <source>
        <strain evidence="1 2">CKOBP-6</strain>
    </source>
</reference>